<evidence type="ECO:0000256" key="2">
    <source>
        <dbReference type="ARBA" id="ARBA00007035"/>
    </source>
</evidence>
<evidence type="ECO:0000256" key="3">
    <source>
        <dbReference type="ARBA" id="ARBA00022692"/>
    </source>
</evidence>
<evidence type="ECO:0000256" key="4">
    <source>
        <dbReference type="ARBA" id="ARBA00022989"/>
    </source>
</evidence>
<keyword evidence="5 7" id="KW-0496">Mitochondrion</keyword>
<evidence type="ECO:0000313" key="9">
    <source>
        <dbReference type="EMBL" id="KAK7092439.1"/>
    </source>
</evidence>
<keyword evidence="7" id="KW-0999">Mitochondrion inner membrane</keyword>
<name>A0AAN9ATV7_9CAEN</name>
<dbReference type="InterPro" id="IPR018628">
    <property type="entry name" value="Coa3_CC"/>
</dbReference>
<dbReference type="PANTHER" id="PTHR15642">
    <property type="entry name" value="CYTOCHROME C OXIDASE ASSEMBLY FACTOR 3, MITOCHONDRIAL"/>
    <property type="match status" value="1"/>
</dbReference>
<dbReference type="Proteomes" id="UP001374579">
    <property type="component" value="Unassembled WGS sequence"/>
</dbReference>
<comment type="similarity">
    <text evidence="2 7">Belongs to the COA3 family.</text>
</comment>
<keyword evidence="6 7" id="KW-0472">Membrane</keyword>
<dbReference type="PANTHER" id="PTHR15642:SF3">
    <property type="entry name" value="CYTOCHROME C OXIDASE ASSEMBLY FACTOR 3 HOMOLOG, MITOCHONDRIAL"/>
    <property type="match status" value="1"/>
</dbReference>
<evidence type="ECO:0000256" key="1">
    <source>
        <dbReference type="ARBA" id="ARBA00004304"/>
    </source>
</evidence>
<dbReference type="GO" id="GO:0005743">
    <property type="term" value="C:mitochondrial inner membrane"/>
    <property type="evidence" value="ECO:0007669"/>
    <property type="project" value="UniProtKB-UniRule"/>
</dbReference>
<dbReference type="GO" id="GO:0033617">
    <property type="term" value="P:mitochondrial respiratory chain complex IV assembly"/>
    <property type="evidence" value="ECO:0007669"/>
    <property type="project" value="UniProtKB-UniRule"/>
</dbReference>
<feature type="transmembrane region" description="Helical" evidence="7">
    <location>
        <begin position="49"/>
        <end position="68"/>
    </location>
</feature>
<comment type="function">
    <text evidence="7">Required for assembly of cytochrome c oxidase (complex IV).</text>
</comment>
<organism evidence="9 10">
    <name type="scientific">Littorina saxatilis</name>
    <dbReference type="NCBI Taxonomy" id="31220"/>
    <lineage>
        <taxon>Eukaryota</taxon>
        <taxon>Metazoa</taxon>
        <taxon>Spiralia</taxon>
        <taxon>Lophotrochozoa</taxon>
        <taxon>Mollusca</taxon>
        <taxon>Gastropoda</taxon>
        <taxon>Caenogastropoda</taxon>
        <taxon>Littorinimorpha</taxon>
        <taxon>Littorinoidea</taxon>
        <taxon>Littorinidae</taxon>
        <taxon>Littorina</taxon>
    </lineage>
</organism>
<dbReference type="AlphaFoldDB" id="A0AAN9ATV7"/>
<comment type="subcellular location">
    <subcellularLocation>
        <location evidence="1">Mitochondrion membrane</location>
        <topology evidence="1">Single-pass membrane protein</topology>
    </subcellularLocation>
</comment>
<dbReference type="Pfam" id="PF09813">
    <property type="entry name" value="Coa3_cc"/>
    <property type="match status" value="1"/>
</dbReference>
<keyword evidence="4 7" id="KW-1133">Transmembrane helix</keyword>
<proteinExistence type="inferred from homology"/>
<comment type="caution">
    <text evidence="9">The sequence shown here is derived from an EMBL/GenBank/DDBJ whole genome shotgun (WGS) entry which is preliminary data.</text>
</comment>
<feature type="domain" description="Cytochrome c oxidase assembly factor 3 mitochondrial coiled-coil" evidence="8">
    <location>
        <begin position="35"/>
        <end position="80"/>
    </location>
</feature>
<evidence type="ECO:0000256" key="7">
    <source>
        <dbReference type="RuleBase" id="RU367056"/>
    </source>
</evidence>
<evidence type="ECO:0000259" key="8">
    <source>
        <dbReference type="Pfam" id="PF09813"/>
    </source>
</evidence>
<dbReference type="InterPro" id="IPR041752">
    <property type="entry name" value="Coa3"/>
</dbReference>
<comment type="subunit">
    <text evidence="7">Component of 250-400 kDa complexes called cytochrome oxidase assembly intermediates or COA complexes.</text>
</comment>
<gene>
    <name evidence="9" type="ORF">V1264_008181</name>
</gene>
<reference evidence="9 10" key="1">
    <citation type="submission" date="2024-02" db="EMBL/GenBank/DDBJ databases">
        <title>Chromosome-scale genome assembly of the rough periwinkle Littorina saxatilis.</title>
        <authorList>
            <person name="De Jode A."/>
            <person name="Faria R."/>
            <person name="Formenti G."/>
            <person name="Sims Y."/>
            <person name="Smith T.P."/>
            <person name="Tracey A."/>
            <person name="Wood J.M.D."/>
            <person name="Zagrodzka Z.B."/>
            <person name="Johannesson K."/>
            <person name="Butlin R.K."/>
            <person name="Leder E.H."/>
        </authorList>
    </citation>
    <scope>NUCLEOTIDE SEQUENCE [LARGE SCALE GENOMIC DNA]</scope>
    <source>
        <strain evidence="9">Snail1</strain>
        <tissue evidence="9">Muscle</tissue>
    </source>
</reference>
<accession>A0AAN9ATV7</accession>
<keyword evidence="10" id="KW-1185">Reference proteome</keyword>
<evidence type="ECO:0000256" key="5">
    <source>
        <dbReference type="ARBA" id="ARBA00023128"/>
    </source>
</evidence>
<keyword evidence="3 7" id="KW-0812">Transmembrane</keyword>
<dbReference type="EMBL" id="JBAMIC010000021">
    <property type="protein sequence ID" value="KAK7092439.1"/>
    <property type="molecule type" value="Genomic_DNA"/>
</dbReference>
<sequence>MADGKGMEKVDMSKEFSKLSEADKYFVRKLEQMNRDRAKDMKTLRRKNWMTALAIGTGVASIYFYSMYAVRQERFLADFDTVPEKK</sequence>
<evidence type="ECO:0000313" key="10">
    <source>
        <dbReference type="Proteomes" id="UP001374579"/>
    </source>
</evidence>
<protein>
    <recommendedName>
        <fullName evidence="7">Cytochrome c oxidase assembly factor 3</fullName>
    </recommendedName>
</protein>
<evidence type="ECO:0000256" key="6">
    <source>
        <dbReference type="ARBA" id="ARBA00023136"/>
    </source>
</evidence>